<dbReference type="GO" id="GO:0005737">
    <property type="term" value="C:cytoplasm"/>
    <property type="evidence" value="ECO:0007669"/>
    <property type="project" value="UniProtKB-SubCell"/>
</dbReference>
<dbReference type="FunFam" id="3.30.70.360:FF:000003">
    <property type="entry name" value="Acetylornithine deacetylase"/>
    <property type="match status" value="1"/>
</dbReference>
<dbReference type="InterPro" id="IPR050072">
    <property type="entry name" value="Peptidase_M20A"/>
</dbReference>
<evidence type="ECO:0000256" key="8">
    <source>
        <dbReference type="ARBA" id="ARBA00022833"/>
    </source>
</evidence>
<dbReference type="Pfam" id="PF01546">
    <property type="entry name" value="Peptidase_M20"/>
    <property type="match status" value="1"/>
</dbReference>
<dbReference type="PANTHER" id="PTHR43808:SF1">
    <property type="entry name" value="ACETYLORNITHINE DEACETYLASE"/>
    <property type="match status" value="1"/>
</dbReference>
<name>Q21NV2_SACD2</name>
<keyword evidence="6" id="KW-0479">Metal-binding</keyword>
<dbReference type="InterPro" id="IPR010169">
    <property type="entry name" value="AcOrn-deacetyl"/>
</dbReference>
<evidence type="ECO:0000256" key="5">
    <source>
        <dbReference type="ARBA" id="ARBA00022605"/>
    </source>
</evidence>
<dbReference type="Gene3D" id="3.40.630.10">
    <property type="entry name" value="Zn peptidases"/>
    <property type="match status" value="1"/>
</dbReference>
<dbReference type="NCBIfam" id="NF003474">
    <property type="entry name" value="PRK05111.1"/>
    <property type="match status" value="1"/>
</dbReference>
<reference evidence="11 12" key="1">
    <citation type="journal article" date="2008" name="PLoS Genet.">
        <title>Complete genome sequence of the complex carbohydrate-degrading marine bacterium, Saccharophagus degradans strain 2-40 T.</title>
        <authorList>
            <person name="Weiner R.M."/>
            <person name="Taylor L.E.II."/>
            <person name="Henrissat B."/>
            <person name="Hauser L."/>
            <person name="Land M."/>
            <person name="Coutinho P.M."/>
            <person name="Rancurel C."/>
            <person name="Saunders E.H."/>
            <person name="Longmire A.G."/>
            <person name="Zhang H."/>
            <person name="Bayer E.A."/>
            <person name="Gilbert H.J."/>
            <person name="Larimer F."/>
            <person name="Zhulin I.B."/>
            <person name="Ekborg N.A."/>
            <person name="Lamed R."/>
            <person name="Richardson P.M."/>
            <person name="Borovok I."/>
            <person name="Hutcheson S."/>
        </authorList>
    </citation>
    <scope>NUCLEOTIDE SEQUENCE [LARGE SCALE GENOMIC DNA]</scope>
    <source>
        <strain evidence="12">2-40 / ATCC 43961 / DSM 17024</strain>
    </source>
</reference>
<dbReference type="SUPFAM" id="SSF53187">
    <property type="entry name" value="Zn-dependent exopeptidases"/>
    <property type="match status" value="1"/>
</dbReference>
<dbReference type="GO" id="GO:0006526">
    <property type="term" value="P:L-arginine biosynthetic process"/>
    <property type="evidence" value="ECO:0007669"/>
    <property type="project" value="UniProtKB-KW"/>
</dbReference>
<feature type="domain" description="Peptidase M20 dimerisation" evidence="10">
    <location>
        <begin position="182"/>
        <end position="291"/>
    </location>
</feature>
<evidence type="ECO:0000256" key="4">
    <source>
        <dbReference type="ARBA" id="ARBA00022571"/>
    </source>
</evidence>
<dbReference type="SUPFAM" id="SSF55031">
    <property type="entry name" value="Bacterial exopeptidase dimerisation domain"/>
    <property type="match status" value="1"/>
</dbReference>
<accession>Q21NV2</accession>
<evidence type="ECO:0000256" key="7">
    <source>
        <dbReference type="ARBA" id="ARBA00022801"/>
    </source>
</evidence>
<evidence type="ECO:0000313" key="12">
    <source>
        <dbReference type="Proteomes" id="UP000001947"/>
    </source>
</evidence>
<dbReference type="eggNOG" id="COG0624">
    <property type="taxonomic scope" value="Bacteria"/>
</dbReference>
<dbReference type="STRING" id="203122.Sde_0363"/>
<dbReference type="KEGG" id="sde:Sde_0363"/>
<keyword evidence="5" id="KW-0028">Amino-acid biosynthesis</keyword>
<dbReference type="GO" id="GO:0046872">
    <property type="term" value="F:metal ion binding"/>
    <property type="evidence" value="ECO:0007669"/>
    <property type="project" value="UniProtKB-KW"/>
</dbReference>
<dbReference type="OrthoDB" id="3665926at2"/>
<dbReference type="Pfam" id="PF07687">
    <property type="entry name" value="M20_dimer"/>
    <property type="match status" value="1"/>
</dbReference>
<dbReference type="CDD" id="cd03894">
    <property type="entry name" value="M20_ArgE"/>
    <property type="match status" value="1"/>
</dbReference>
<dbReference type="HOGENOM" id="CLU_021802_2_4_6"/>
<keyword evidence="4" id="KW-0055">Arginine biosynthesis</keyword>
<dbReference type="InterPro" id="IPR002933">
    <property type="entry name" value="Peptidase_M20"/>
</dbReference>
<dbReference type="Gene3D" id="3.30.70.360">
    <property type="match status" value="1"/>
</dbReference>
<dbReference type="PANTHER" id="PTHR43808">
    <property type="entry name" value="ACETYLORNITHINE DEACETYLASE"/>
    <property type="match status" value="1"/>
</dbReference>
<evidence type="ECO:0000256" key="2">
    <source>
        <dbReference type="ARBA" id="ARBA00005691"/>
    </source>
</evidence>
<dbReference type="Proteomes" id="UP000001947">
    <property type="component" value="Chromosome"/>
</dbReference>
<evidence type="ECO:0000256" key="6">
    <source>
        <dbReference type="ARBA" id="ARBA00022723"/>
    </source>
</evidence>
<evidence type="ECO:0000313" key="11">
    <source>
        <dbReference type="EMBL" id="ABD79627.1"/>
    </source>
</evidence>
<comment type="similarity">
    <text evidence="2">Belongs to the peptidase M20A family. ArgE subfamily.</text>
</comment>
<dbReference type="RefSeq" id="WP_011466851.1">
    <property type="nucleotide sequence ID" value="NC_007912.1"/>
</dbReference>
<keyword evidence="3" id="KW-0963">Cytoplasm</keyword>
<proteinExistence type="inferred from homology"/>
<sequence length="387" mass="42190">MPNIAPSDVTVFKQRLQQLIATPSISCTSAEYDMSNKSVVELLAQWFEDLGFKIEILPVEGFAGKYNLLATRGTGPGGLVLSGHTDTVPCDPNRWQQDPFQLTEKEQRFYGLGTTDMKGFFPVVLAALEGLDLNKLQQPVMILATADEESSMCGARALAALGRPKARCAVIGEPTELKPIRMHKGIMMESVRVQGLAGHSSNPALGHNALDTMTQVLNELILFRSELQSRYQHAGFDINVPTLNLGCIHGGDNPNRICGACELHFDLRALPGMSNHDLHAEIEKRLQAIGDKNHTPISLTPLFPGIASFEEQADSALVKAAERLSGYQAESVAFATEAPFLQDLGMETIVMGPGTIDCAHQPNEYLAHDQIQPGINIVRGLIEQFCF</sequence>
<evidence type="ECO:0000259" key="10">
    <source>
        <dbReference type="Pfam" id="PF07687"/>
    </source>
</evidence>
<dbReference type="EMBL" id="CP000282">
    <property type="protein sequence ID" value="ABD79627.1"/>
    <property type="molecule type" value="Genomic_DNA"/>
</dbReference>
<dbReference type="GO" id="GO:0008777">
    <property type="term" value="F:acetylornithine deacetylase activity"/>
    <property type="evidence" value="ECO:0007669"/>
    <property type="project" value="UniProtKB-EC"/>
</dbReference>
<keyword evidence="7 11" id="KW-0378">Hydrolase</keyword>
<keyword evidence="8" id="KW-0862">Zinc</keyword>
<dbReference type="InterPro" id="IPR036264">
    <property type="entry name" value="Bact_exopeptidase_dim_dom"/>
</dbReference>
<dbReference type="NCBIfam" id="TIGR01892">
    <property type="entry name" value="AcOrn-deacetyl"/>
    <property type="match status" value="1"/>
</dbReference>
<protein>
    <submittedName>
        <fullName evidence="11">Acetylornithine deacetylase ArgE. Metallo peptidase. MEROPS family M20A / acetylornithine deacetylase</fullName>
        <ecNumber evidence="11">3.5.1.16</ecNumber>
    </submittedName>
</protein>
<keyword evidence="12" id="KW-1185">Reference proteome</keyword>
<dbReference type="EC" id="3.5.1.16" evidence="11"/>
<evidence type="ECO:0000256" key="1">
    <source>
        <dbReference type="ARBA" id="ARBA00004496"/>
    </source>
</evidence>
<evidence type="ECO:0000256" key="9">
    <source>
        <dbReference type="ARBA" id="ARBA00023285"/>
    </source>
</evidence>
<dbReference type="GeneID" id="98612063"/>
<organism evidence="11 12">
    <name type="scientific">Saccharophagus degradans (strain 2-40 / ATCC 43961 / DSM 17024)</name>
    <dbReference type="NCBI Taxonomy" id="203122"/>
    <lineage>
        <taxon>Bacteria</taxon>
        <taxon>Pseudomonadati</taxon>
        <taxon>Pseudomonadota</taxon>
        <taxon>Gammaproteobacteria</taxon>
        <taxon>Cellvibrionales</taxon>
        <taxon>Cellvibrionaceae</taxon>
        <taxon>Saccharophagus</taxon>
    </lineage>
</organism>
<comment type="subcellular location">
    <subcellularLocation>
        <location evidence="1">Cytoplasm</location>
    </subcellularLocation>
</comment>
<dbReference type="InterPro" id="IPR011650">
    <property type="entry name" value="Peptidase_M20_dimer"/>
</dbReference>
<keyword evidence="9" id="KW-0170">Cobalt</keyword>
<evidence type="ECO:0000256" key="3">
    <source>
        <dbReference type="ARBA" id="ARBA00022490"/>
    </source>
</evidence>
<gene>
    <name evidence="11" type="ordered locus">Sde_0363</name>
</gene>
<dbReference type="AlphaFoldDB" id="Q21NV2"/>